<evidence type="ECO:0000259" key="8">
    <source>
        <dbReference type="PROSITE" id="PS50975"/>
    </source>
</evidence>
<dbReference type="InterPro" id="IPR050856">
    <property type="entry name" value="Biotin_carboxylase_complex"/>
</dbReference>
<evidence type="ECO:0000259" key="9">
    <source>
        <dbReference type="PROSITE" id="PS50979"/>
    </source>
</evidence>
<dbReference type="Pfam" id="PF00289">
    <property type="entry name" value="Biotin_carb_N"/>
    <property type="match status" value="1"/>
</dbReference>
<proteinExistence type="predicted"/>
<dbReference type="FunFam" id="3.30.1490.20:FF:000003">
    <property type="entry name" value="acetyl-CoA carboxylase isoform X1"/>
    <property type="match status" value="1"/>
</dbReference>
<dbReference type="PROSITE" id="PS50975">
    <property type="entry name" value="ATP_GRASP"/>
    <property type="match status" value="1"/>
</dbReference>
<name>A0A383V184_BLUHO</name>
<dbReference type="FunFam" id="3.30.470.20:FF:000028">
    <property type="entry name" value="Methylcrotonoyl-CoA carboxylase subunit alpha, mitochondrial"/>
    <property type="match status" value="1"/>
</dbReference>
<dbReference type="Gene3D" id="3.30.470.20">
    <property type="entry name" value="ATP-grasp fold, B domain"/>
    <property type="match status" value="1"/>
</dbReference>
<dbReference type="Pfam" id="PF00364">
    <property type="entry name" value="Biotin_lipoyl"/>
    <property type="match status" value="1"/>
</dbReference>
<dbReference type="PROSITE" id="PS50968">
    <property type="entry name" value="BIOTINYL_LIPOYL"/>
    <property type="match status" value="1"/>
</dbReference>
<evidence type="ECO:0000313" key="11">
    <source>
        <dbReference type="Proteomes" id="UP000275772"/>
    </source>
</evidence>
<dbReference type="VEuPathDB" id="FungiDB:BLGHR1_16559"/>
<dbReference type="AlphaFoldDB" id="A0A383V184"/>
<dbReference type="SUPFAM" id="SSF52440">
    <property type="entry name" value="PreATP-grasp domain"/>
    <property type="match status" value="1"/>
</dbReference>
<sequence length="699" mass="77375">MAFRRSRTLTQAFNSQHPYVKTTNVRTIRSVLIANRGEIALRVGRTASRLGIRCSTVYTDLDAKSQHALSSPFASNLGSPSAYLDGEKIIAIAKQQNCDALHPGYGFLSENSDFARRCMEEGLLFIGPSWKAIQAMGNKSQSKIIMTEANVPCIPGYHGPNQTPKVLLDEAVKIGFPVMIKAVKGGGGKGMRIAGTKAEFLDKLESAKREGISSFGDDAMLIEKFIANPRHIEVQIFGDSYGNVVTMGERDCSLQRRHQKIIEESPAPNLPKHVRQGLWQKAHAAALAVAYEGAGTVECIAMIVIYDNDSQNFFFMEMNTRLQVEHPVTEALTGEDLVHWQFKVAAGQPLPLSQDEINQRIMSRGWALEARIYAEDPMRNFMPASGKLTHLKVPKTSDSVRVDAGFIQGDTITPDYDGMIAKLIVTGSDRGMAMRKLHTALQEYEVVGVQTNIEFLKNVCKSNDFLQGIFDTGYIQKHHKELFASEGHVSEIFAQAALGLMLKSPFGNESVPGGSTIGFCGAIQRQFKFNSLSDKDETVSVLVTPSARHCFRVEVIFKNSVKLFENVTCEPGKLSTLTSFFTHTRIDSTVIQEKDVVHVYQHGKQNRIEIVPPVWVNKVMGFEDLLNNVFAPIPCKILRVEVKEGDLVEKNQPLVVIESMKMETIIRSPQKGVITKLVHKEGDICKAGTKLVLFAESSV</sequence>
<dbReference type="InterPro" id="IPR005482">
    <property type="entry name" value="Biotin_COase_C"/>
</dbReference>
<dbReference type="SUPFAM" id="SSF51246">
    <property type="entry name" value="Rudiment single hybrid motif"/>
    <property type="match status" value="1"/>
</dbReference>
<evidence type="ECO:0000256" key="1">
    <source>
        <dbReference type="ARBA" id="ARBA00001953"/>
    </source>
</evidence>
<dbReference type="InterPro" id="IPR005479">
    <property type="entry name" value="CPAse_ATP-bd"/>
</dbReference>
<evidence type="ECO:0000256" key="4">
    <source>
        <dbReference type="ARBA" id="ARBA00022840"/>
    </source>
</evidence>
<reference evidence="10 11" key="1">
    <citation type="submission" date="2017-11" db="EMBL/GenBank/DDBJ databases">
        <authorList>
            <person name="Kracher B."/>
        </authorList>
    </citation>
    <scope>NUCLEOTIDE SEQUENCE [LARGE SCALE GENOMIC DNA]</scope>
    <source>
        <strain evidence="10 11">RACE1</strain>
    </source>
</reference>
<keyword evidence="5" id="KW-0092">Biotin</keyword>
<dbReference type="SUPFAM" id="SSF51230">
    <property type="entry name" value="Single hybrid motif"/>
    <property type="match status" value="1"/>
</dbReference>
<dbReference type="GO" id="GO:0005739">
    <property type="term" value="C:mitochondrion"/>
    <property type="evidence" value="ECO:0007669"/>
    <property type="project" value="TreeGrafter"/>
</dbReference>
<dbReference type="SUPFAM" id="SSF56059">
    <property type="entry name" value="Glutathione synthetase ATP-binding domain-like"/>
    <property type="match status" value="1"/>
</dbReference>
<dbReference type="GO" id="GO:0005524">
    <property type="term" value="F:ATP binding"/>
    <property type="evidence" value="ECO:0007669"/>
    <property type="project" value="UniProtKB-UniRule"/>
</dbReference>
<gene>
    <name evidence="10" type="ORF">BLGHR1_16559</name>
</gene>
<dbReference type="InterPro" id="IPR011054">
    <property type="entry name" value="Rudment_hybrid_motif"/>
</dbReference>
<dbReference type="EMBL" id="UNSH01000084">
    <property type="protein sequence ID" value="SZF05756.1"/>
    <property type="molecule type" value="Genomic_DNA"/>
</dbReference>
<dbReference type="PANTHER" id="PTHR18866">
    <property type="entry name" value="CARBOXYLASE:PYRUVATE/ACETYL-COA/PROPIONYL-COA CARBOXYLASE"/>
    <property type="match status" value="1"/>
</dbReference>
<dbReference type="InterPro" id="IPR000089">
    <property type="entry name" value="Biotin_lipoyl"/>
</dbReference>
<dbReference type="PROSITE" id="PS50979">
    <property type="entry name" value="BC"/>
    <property type="match status" value="1"/>
</dbReference>
<keyword evidence="2" id="KW-0436">Ligase</keyword>
<feature type="domain" description="Biotin carboxylation" evidence="9">
    <location>
        <begin position="27"/>
        <end position="480"/>
    </location>
</feature>
<evidence type="ECO:0000256" key="2">
    <source>
        <dbReference type="ARBA" id="ARBA00022598"/>
    </source>
</evidence>
<evidence type="ECO:0000256" key="3">
    <source>
        <dbReference type="ARBA" id="ARBA00022741"/>
    </source>
</evidence>
<dbReference type="Pfam" id="PF02786">
    <property type="entry name" value="CPSase_L_D2"/>
    <property type="match status" value="1"/>
</dbReference>
<dbReference type="Gene3D" id="2.40.50.100">
    <property type="match status" value="1"/>
</dbReference>
<evidence type="ECO:0000313" key="10">
    <source>
        <dbReference type="EMBL" id="SZF05756.1"/>
    </source>
</evidence>
<organism evidence="10 11">
    <name type="scientific">Blumeria hordei</name>
    <name type="common">Barley powdery mildew</name>
    <name type="synonym">Blumeria graminis f. sp. hordei</name>
    <dbReference type="NCBI Taxonomy" id="2867405"/>
    <lineage>
        <taxon>Eukaryota</taxon>
        <taxon>Fungi</taxon>
        <taxon>Dikarya</taxon>
        <taxon>Ascomycota</taxon>
        <taxon>Pezizomycotina</taxon>
        <taxon>Leotiomycetes</taxon>
        <taxon>Erysiphales</taxon>
        <taxon>Erysiphaceae</taxon>
        <taxon>Blumeria</taxon>
    </lineage>
</organism>
<feature type="domain" description="Lipoyl-binding" evidence="7">
    <location>
        <begin position="626"/>
        <end position="695"/>
    </location>
</feature>
<evidence type="ECO:0000256" key="6">
    <source>
        <dbReference type="PROSITE-ProRule" id="PRU00409"/>
    </source>
</evidence>
<dbReference type="GO" id="GO:0046872">
    <property type="term" value="F:metal ion binding"/>
    <property type="evidence" value="ECO:0007669"/>
    <property type="project" value="InterPro"/>
</dbReference>
<dbReference type="Pfam" id="PF02785">
    <property type="entry name" value="Biotin_carb_C"/>
    <property type="match status" value="1"/>
</dbReference>
<dbReference type="InterPro" id="IPR011053">
    <property type="entry name" value="Single_hybrid_motif"/>
</dbReference>
<dbReference type="Proteomes" id="UP000275772">
    <property type="component" value="Unassembled WGS sequence"/>
</dbReference>
<dbReference type="InterPro" id="IPR016185">
    <property type="entry name" value="PreATP-grasp_dom_sf"/>
</dbReference>
<dbReference type="CDD" id="cd06850">
    <property type="entry name" value="biotinyl_domain"/>
    <property type="match status" value="1"/>
</dbReference>
<dbReference type="InterPro" id="IPR005481">
    <property type="entry name" value="BC-like_N"/>
</dbReference>
<comment type="cofactor">
    <cofactor evidence="1">
        <name>biotin</name>
        <dbReference type="ChEBI" id="CHEBI:57586"/>
    </cofactor>
</comment>
<evidence type="ECO:0000256" key="5">
    <source>
        <dbReference type="ARBA" id="ARBA00023267"/>
    </source>
</evidence>
<dbReference type="InterPro" id="IPR011761">
    <property type="entry name" value="ATP-grasp"/>
</dbReference>
<dbReference type="SMART" id="SM00878">
    <property type="entry name" value="Biotin_carb_C"/>
    <property type="match status" value="1"/>
</dbReference>
<protein>
    <submittedName>
        <fullName evidence="10">Uncharacterized protein</fullName>
    </submittedName>
</protein>
<feature type="domain" description="ATP-grasp" evidence="8">
    <location>
        <begin position="143"/>
        <end position="346"/>
    </location>
</feature>
<keyword evidence="3 6" id="KW-0547">Nucleotide-binding</keyword>
<dbReference type="PROSITE" id="PS00867">
    <property type="entry name" value="CPSASE_2"/>
    <property type="match status" value="1"/>
</dbReference>
<dbReference type="PANTHER" id="PTHR18866:SF33">
    <property type="entry name" value="METHYLCROTONOYL-COA CARBOXYLASE SUBUNIT ALPHA, MITOCHONDRIAL-RELATED"/>
    <property type="match status" value="1"/>
</dbReference>
<keyword evidence="4 6" id="KW-0067">ATP-binding</keyword>
<dbReference type="GO" id="GO:0004485">
    <property type="term" value="F:methylcrotonoyl-CoA carboxylase activity"/>
    <property type="evidence" value="ECO:0007669"/>
    <property type="project" value="TreeGrafter"/>
</dbReference>
<evidence type="ECO:0000259" key="7">
    <source>
        <dbReference type="PROSITE" id="PS50968"/>
    </source>
</evidence>
<accession>A0A383V184</accession>
<dbReference type="InterPro" id="IPR011764">
    <property type="entry name" value="Biotin_carboxylation_dom"/>
</dbReference>